<dbReference type="SUPFAM" id="SSF53474">
    <property type="entry name" value="alpha/beta-Hydrolases"/>
    <property type="match status" value="1"/>
</dbReference>
<protein>
    <submittedName>
        <fullName evidence="6">Dipeptidyl-peptidase 7</fullName>
    </submittedName>
</protein>
<organism evidence="6 7">
    <name type="scientific">Oryzias melastigma</name>
    <name type="common">Marine medaka</name>
    <dbReference type="NCBI Taxonomy" id="30732"/>
    <lineage>
        <taxon>Eukaryota</taxon>
        <taxon>Metazoa</taxon>
        <taxon>Chordata</taxon>
        <taxon>Craniata</taxon>
        <taxon>Vertebrata</taxon>
        <taxon>Euteleostomi</taxon>
        <taxon>Actinopterygii</taxon>
        <taxon>Neopterygii</taxon>
        <taxon>Teleostei</taxon>
        <taxon>Neoteleostei</taxon>
        <taxon>Acanthomorphata</taxon>
        <taxon>Ovalentaria</taxon>
        <taxon>Atherinomorphae</taxon>
        <taxon>Beloniformes</taxon>
        <taxon>Adrianichthyidae</taxon>
        <taxon>Oryziinae</taxon>
        <taxon>Oryzias</taxon>
    </lineage>
</organism>
<dbReference type="PANTHER" id="PTHR11010:SF107">
    <property type="entry name" value="DIPEPTIDYL PEPTIDASE 2"/>
    <property type="match status" value="1"/>
</dbReference>
<reference evidence="6" key="1">
    <citation type="submission" date="2025-08" db="UniProtKB">
        <authorList>
            <consortium name="Ensembl"/>
        </authorList>
    </citation>
    <scope>IDENTIFICATION</scope>
</reference>
<dbReference type="GO" id="GO:0070008">
    <property type="term" value="F:serine-type exopeptidase activity"/>
    <property type="evidence" value="ECO:0007669"/>
    <property type="project" value="InterPro"/>
</dbReference>
<evidence type="ECO:0000256" key="2">
    <source>
        <dbReference type="ARBA" id="ARBA00022670"/>
    </source>
</evidence>
<keyword evidence="7" id="KW-1185">Reference proteome</keyword>
<dbReference type="FunFam" id="3.40.50.1820:FF:000484">
    <property type="entry name" value="Dipeptidyl peptidase 2"/>
    <property type="match status" value="1"/>
</dbReference>
<dbReference type="GeneTree" id="ENSGT00940000159838"/>
<evidence type="ECO:0000313" key="7">
    <source>
        <dbReference type="Proteomes" id="UP000261560"/>
    </source>
</evidence>
<reference evidence="6" key="2">
    <citation type="submission" date="2025-09" db="UniProtKB">
        <authorList>
            <consortium name="Ensembl"/>
        </authorList>
    </citation>
    <scope>IDENTIFICATION</scope>
</reference>
<dbReference type="Pfam" id="PF05577">
    <property type="entry name" value="Peptidase_S28"/>
    <property type="match status" value="2"/>
</dbReference>
<dbReference type="GO" id="GO:0006508">
    <property type="term" value="P:proteolysis"/>
    <property type="evidence" value="ECO:0007669"/>
    <property type="project" value="UniProtKB-KW"/>
</dbReference>
<dbReference type="Gene3D" id="1.20.120.980">
    <property type="entry name" value="Serine carboxypeptidase S28, SKS domain"/>
    <property type="match status" value="2"/>
</dbReference>
<accession>A0A3B3E0F9</accession>
<dbReference type="GO" id="GO:0031982">
    <property type="term" value="C:vesicle"/>
    <property type="evidence" value="ECO:0007669"/>
    <property type="project" value="TreeGrafter"/>
</dbReference>
<dbReference type="Ensembl" id="ENSOMET00000031108.1">
    <property type="protein sequence ID" value="ENSOMEP00000035848.1"/>
    <property type="gene ID" value="ENSOMEG00000023444.1"/>
</dbReference>
<keyword evidence="5" id="KW-0325">Glycoprotein</keyword>
<keyword evidence="4" id="KW-0378">Hydrolase</keyword>
<dbReference type="PANTHER" id="PTHR11010">
    <property type="entry name" value="PROTEASE S28 PRO-X CARBOXYPEPTIDASE-RELATED"/>
    <property type="match status" value="1"/>
</dbReference>
<dbReference type="GO" id="GO:0008239">
    <property type="term" value="F:dipeptidyl-peptidase activity"/>
    <property type="evidence" value="ECO:0007669"/>
    <property type="project" value="TreeGrafter"/>
</dbReference>
<keyword evidence="3" id="KW-0732">Signal</keyword>
<keyword evidence="2" id="KW-0645">Protease</keyword>
<comment type="similarity">
    <text evidence="1">Belongs to the peptidase S28 family.</text>
</comment>
<sequence>VDHFNFNSLGNATFNQRYLITDRFWKKSFGPIFFYTGNEGDIWEFALNSGFILELAAQQEALVIFAEHRYYGRSLPFGNQSFSIPEVGLLTVEQALADYALMITELKLQLAAAQSPVIVFGGSYGGMLSVYMRLKYPNIVAGALAASAPILSTAGFGDPRQFFRDVTAVSLGEQIRLKRPLGVGCHDDRSRRFFLQACTEIEMCYESNNVTDMFPPMTFTQEARQLYCSKRWGVQPRPGWLRIQFWGDDLSTASNIIFSNGDLDPWANGGVRNSLSPSLIAINISDGAHHLDLRGSNAADPESVVKARKMEAELIAAWVKMERVRFRQSH</sequence>
<dbReference type="Gene3D" id="3.40.50.1820">
    <property type="entry name" value="alpha/beta hydrolase"/>
    <property type="match status" value="2"/>
</dbReference>
<dbReference type="AlphaFoldDB" id="A0A3B3E0F9"/>
<name>A0A3B3E0F9_ORYME</name>
<evidence type="ECO:0000256" key="5">
    <source>
        <dbReference type="ARBA" id="ARBA00023180"/>
    </source>
</evidence>
<dbReference type="InterPro" id="IPR008758">
    <property type="entry name" value="Peptidase_S28"/>
</dbReference>
<evidence type="ECO:0000256" key="4">
    <source>
        <dbReference type="ARBA" id="ARBA00022801"/>
    </source>
</evidence>
<evidence type="ECO:0000256" key="1">
    <source>
        <dbReference type="ARBA" id="ARBA00011079"/>
    </source>
</evidence>
<evidence type="ECO:0000313" key="6">
    <source>
        <dbReference type="Ensembl" id="ENSOMEP00000035848.1"/>
    </source>
</evidence>
<proteinExistence type="inferred from homology"/>
<evidence type="ECO:0000256" key="3">
    <source>
        <dbReference type="ARBA" id="ARBA00022729"/>
    </source>
</evidence>
<dbReference type="InterPro" id="IPR029058">
    <property type="entry name" value="AB_hydrolase_fold"/>
</dbReference>
<dbReference type="InterPro" id="IPR042269">
    <property type="entry name" value="Ser_carbopepase_S28_SKS"/>
</dbReference>
<dbReference type="Proteomes" id="UP000261560">
    <property type="component" value="Unplaced"/>
</dbReference>